<evidence type="ECO:0000313" key="2">
    <source>
        <dbReference type="Proteomes" id="UP000612233"/>
    </source>
</evidence>
<evidence type="ECO:0000313" key="1">
    <source>
        <dbReference type="EMBL" id="MBD2769584.1"/>
    </source>
</evidence>
<dbReference type="EMBL" id="JACXAD010000021">
    <property type="protein sequence ID" value="MBD2769584.1"/>
    <property type="molecule type" value="Genomic_DNA"/>
</dbReference>
<dbReference type="RefSeq" id="WP_191006393.1">
    <property type="nucleotide sequence ID" value="NZ_JACXAD010000021.1"/>
</dbReference>
<sequence length="45" mass="5067">MSLLVFDAASNLIGQQTQQLSAVALNHYEALRLRMVVPQGWYVYA</sequence>
<dbReference type="AlphaFoldDB" id="A0A927GKW7"/>
<accession>A0A927GKW7</accession>
<name>A0A927GKW7_9BACT</name>
<organism evidence="1 2">
    <name type="scientific">Hymenobacter montanus</name>
    <dbReference type="NCBI Taxonomy" id="2771359"/>
    <lineage>
        <taxon>Bacteria</taxon>
        <taxon>Pseudomonadati</taxon>
        <taxon>Bacteroidota</taxon>
        <taxon>Cytophagia</taxon>
        <taxon>Cytophagales</taxon>
        <taxon>Hymenobacteraceae</taxon>
        <taxon>Hymenobacter</taxon>
    </lineage>
</organism>
<keyword evidence="2" id="KW-1185">Reference proteome</keyword>
<dbReference type="Proteomes" id="UP000612233">
    <property type="component" value="Unassembled WGS sequence"/>
</dbReference>
<gene>
    <name evidence="1" type="ORF">IC235_16975</name>
</gene>
<protein>
    <submittedName>
        <fullName evidence="1">Uncharacterized protein</fullName>
    </submittedName>
</protein>
<reference evidence="1" key="1">
    <citation type="submission" date="2020-09" db="EMBL/GenBank/DDBJ databases">
        <authorList>
            <person name="Kim M.K."/>
        </authorList>
    </citation>
    <scope>NUCLEOTIDE SEQUENCE</scope>
    <source>
        <strain evidence="1">BT664</strain>
    </source>
</reference>
<proteinExistence type="predicted"/>
<comment type="caution">
    <text evidence="1">The sequence shown here is derived from an EMBL/GenBank/DDBJ whole genome shotgun (WGS) entry which is preliminary data.</text>
</comment>